<dbReference type="RefSeq" id="WP_000598694.1">
    <property type="nucleotide sequence ID" value="NZ_CFIW02000038.1"/>
</dbReference>
<dbReference type="AlphaFoldDB" id="A0A0I6XVP5"/>
<protein>
    <submittedName>
        <fullName evidence="1">Uncharacterized protein</fullName>
    </submittedName>
</protein>
<gene>
    <name evidence="1" type="ORF">GM545_08155</name>
</gene>
<name>A0A0I6XVP5_STREE</name>
<comment type="caution">
    <text evidence="1">The sequence shown here is derived from an EMBL/GenBank/DDBJ whole genome shotgun (WGS) entry which is preliminary data.</text>
</comment>
<dbReference type="Proteomes" id="UP000467349">
    <property type="component" value="Unassembled WGS sequence"/>
</dbReference>
<sequence>MIKVLKEFYDLKEGVLRQVGERFEATEERFAELKEHLPGYVELEKSSRSRSSKEVVSVNEEE</sequence>
<accession>A0A0I6XVP5</accession>
<evidence type="ECO:0000313" key="2">
    <source>
        <dbReference type="Proteomes" id="UP000467349"/>
    </source>
</evidence>
<proteinExistence type="predicted"/>
<organism evidence="1 2">
    <name type="scientific">Streptococcus pneumoniae</name>
    <dbReference type="NCBI Taxonomy" id="1313"/>
    <lineage>
        <taxon>Bacteria</taxon>
        <taxon>Bacillati</taxon>
        <taxon>Bacillota</taxon>
        <taxon>Bacilli</taxon>
        <taxon>Lactobacillales</taxon>
        <taxon>Streptococcaceae</taxon>
        <taxon>Streptococcus</taxon>
    </lineage>
</organism>
<dbReference type="EMBL" id="WNHU01000043">
    <property type="protein sequence ID" value="MTV43583.1"/>
    <property type="molecule type" value="Genomic_DNA"/>
</dbReference>
<evidence type="ECO:0000313" key="1">
    <source>
        <dbReference type="EMBL" id="MTV43583.1"/>
    </source>
</evidence>
<reference evidence="1 2" key="1">
    <citation type="submission" date="2019-11" db="EMBL/GenBank/DDBJ databases">
        <title>Growth characteristics of pneumococcus vary with the chemical composition of the capsule and with environmental conditions.</title>
        <authorList>
            <person name="Tothpal A."/>
            <person name="Desobry K."/>
            <person name="Joshi S."/>
            <person name="Wyllie A.L."/>
            <person name="Weinberger D.M."/>
        </authorList>
    </citation>
    <scope>NUCLEOTIDE SEQUENCE [LARGE SCALE GENOMIC DNA]</scope>
    <source>
        <strain evidence="2">pnumococcus09N</strain>
    </source>
</reference>